<dbReference type="GO" id="GO:0016301">
    <property type="term" value="F:kinase activity"/>
    <property type="evidence" value="ECO:0007669"/>
    <property type="project" value="UniProtKB-KW"/>
</dbReference>
<dbReference type="OrthoDB" id="26525at2759"/>
<keyword evidence="4" id="KW-1185">Reference proteome</keyword>
<dbReference type="AlphaFoldDB" id="A0A0K9PJH9"/>
<protein>
    <submittedName>
        <fullName evidence="3">Calcium-dependent protein kinase</fullName>
    </submittedName>
</protein>
<evidence type="ECO:0000259" key="2">
    <source>
        <dbReference type="PROSITE" id="PS50222"/>
    </source>
</evidence>
<reference evidence="4" key="1">
    <citation type="journal article" date="2016" name="Nature">
        <title>The genome of the seagrass Zostera marina reveals angiosperm adaptation to the sea.</title>
        <authorList>
            <person name="Olsen J.L."/>
            <person name="Rouze P."/>
            <person name="Verhelst B."/>
            <person name="Lin Y.-C."/>
            <person name="Bayer T."/>
            <person name="Collen J."/>
            <person name="Dattolo E."/>
            <person name="De Paoli E."/>
            <person name="Dittami S."/>
            <person name="Maumus F."/>
            <person name="Michel G."/>
            <person name="Kersting A."/>
            <person name="Lauritano C."/>
            <person name="Lohaus R."/>
            <person name="Toepel M."/>
            <person name="Tonon T."/>
            <person name="Vanneste K."/>
            <person name="Amirebrahimi M."/>
            <person name="Brakel J."/>
            <person name="Bostroem C."/>
            <person name="Chovatia M."/>
            <person name="Grimwood J."/>
            <person name="Jenkins J.W."/>
            <person name="Jueterbock A."/>
            <person name="Mraz A."/>
            <person name="Stam W.T."/>
            <person name="Tice H."/>
            <person name="Bornberg-Bauer E."/>
            <person name="Green P.J."/>
            <person name="Pearson G.A."/>
            <person name="Procaccini G."/>
            <person name="Duarte C.M."/>
            <person name="Schmutz J."/>
            <person name="Reusch T.B.H."/>
            <person name="Van de Peer Y."/>
        </authorList>
    </citation>
    <scope>NUCLEOTIDE SEQUENCE [LARGE SCALE GENOMIC DNA]</scope>
    <source>
        <strain evidence="4">cv. Finnish</strain>
    </source>
</reference>
<accession>A0A0K9PJH9</accession>
<keyword evidence="3" id="KW-0808">Transferase</keyword>
<dbReference type="EMBL" id="LFYR01000789">
    <property type="protein sequence ID" value="KMZ69104.1"/>
    <property type="molecule type" value="Genomic_DNA"/>
</dbReference>
<feature type="domain" description="EF-hand" evidence="2">
    <location>
        <begin position="90"/>
        <end position="125"/>
    </location>
</feature>
<dbReference type="OMA" id="AFLWFDV"/>
<dbReference type="PANTHER" id="PTHR23064">
    <property type="entry name" value="TROPONIN"/>
    <property type="match status" value="1"/>
</dbReference>
<dbReference type="InterPro" id="IPR011992">
    <property type="entry name" value="EF-hand-dom_pair"/>
</dbReference>
<dbReference type="InterPro" id="IPR002048">
    <property type="entry name" value="EF_hand_dom"/>
</dbReference>
<evidence type="ECO:0000313" key="4">
    <source>
        <dbReference type="Proteomes" id="UP000036987"/>
    </source>
</evidence>
<comment type="caution">
    <text evidence="3">The sequence shown here is derived from an EMBL/GenBank/DDBJ whole genome shotgun (WGS) entry which is preliminary data.</text>
</comment>
<sequence>MGGVTGVLANGSPQHLPETKLDSKMVEAMQKRALKGSSMRSFNTIILKFQKIDESLRNCKTIFEKFDEDSNGSIDQDELKRCFHTLELSSSEEETRDFFEACDINEDMGINFNEFIVLLCLVYLLEEKTALQVRLKLGSPKLEETFETLVDAFVFLDKNKDGYVSKGEMVEAINVSNSGEKSSGRIAMKRFEEMDWDRNGMVTFKEFLFAFTSWIGIDDIEDEDEK</sequence>
<feature type="domain" description="EF-hand" evidence="2">
    <location>
        <begin position="182"/>
        <end position="217"/>
    </location>
</feature>
<dbReference type="GO" id="GO:0005509">
    <property type="term" value="F:calcium ion binding"/>
    <property type="evidence" value="ECO:0007669"/>
    <property type="project" value="InterPro"/>
</dbReference>
<dbReference type="Pfam" id="PF13499">
    <property type="entry name" value="EF-hand_7"/>
    <property type="match status" value="2"/>
</dbReference>
<dbReference type="CDD" id="cd00051">
    <property type="entry name" value="EFh"/>
    <property type="match status" value="2"/>
</dbReference>
<dbReference type="Proteomes" id="UP000036987">
    <property type="component" value="Unassembled WGS sequence"/>
</dbReference>
<evidence type="ECO:0000256" key="1">
    <source>
        <dbReference type="ARBA" id="ARBA00022837"/>
    </source>
</evidence>
<name>A0A0K9PJH9_ZOSMR</name>
<feature type="domain" description="EF-hand" evidence="2">
    <location>
        <begin position="144"/>
        <end position="179"/>
    </location>
</feature>
<organism evidence="3 4">
    <name type="scientific">Zostera marina</name>
    <name type="common">Eelgrass</name>
    <dbReference type="NCBI Taxonomy" id="29655"/>
    <lineage>
        <taxon>Eukaryota</taxon>
        <taxon>Viridiplantae</taxon>
        <taxon>Streptophyta</taxon>
        <taxon>Embryophyta</taxon>
        <taxon>Tracheophyta</taxon>
        <taxon>Spermatophyta</taxon>
        <taxon>Magnoliopsida</taxon>
        <taxon>Liliopsida</taxon>
        <taxon>Zosteraceae</taxon>
        <taxon>Zostera</taxon>
    </lineage>
</organism>
<dbReference type="PROSITE" id="PS50222">
    <property type="entry name" value="EF_HAND_2"/>
    <property type="match status" value="4"/>
</dbReference>
<dbReference type="SUPFAM" id="SSF47473">
    <property type="entry name" value="EF-hand"/>
    <property type="match status" value="1"/>
</dbReference>
<keyword evidence="1" id="KW-0106">Calcium</keyword>
<keyword evidence="3" id="KW-0418">Kinase</keyword>
<dbReference type="PROSITE" id="PS00018">
    <property type="entry name" value="EF_HAND_1"/>
    <property type="match status" value="2"/>
</dbReference>
<dbReference type="Gene3D" id="1.10.238.10">
    <property type="entry name" value="EF-hand"/>
    <property type="match status" value="1"/>
</dbReference>
<dbReference type="SMART" id="SM00054">
    <property type="entry name" value="EFh"/>
    <property type="match status" value="4"/>
</dbReference>
<evidence type="ECO:0000313" key="3">
    <source>
        <dbReference type="EMBL" id="KMZ69104.1"/>
    </source>
</evidence>
<feature type="domain" description="EF-hand" evidence="2">
    <location>
        <begin position="54"/>
        <end position="89"/>
    </location>
</feature>
<dbReference type="InterPro" id="IPR018247">
    <property type="entry name" value="EF_Hand_1_Ca_BS"/>
</dbReference>
<dbReference type="SMR" id="A0A0K9PJH9"/>
<dbReference type="STRING" id="29655.A0A0K9PJH9"/>
<dbReference type="InterPro" id="IPR052591">
    <property type="entry name" value="CML21-like"/>
</dbReference>
<proteinExistence type="predicted"/>
<gene>
    <name evidence="3" type="ORF">ZOSMA_221G00150</name>
</gene>